<evidence type="ECO:0000313" key="2">
    <source>
        <dbReference type="Proteomes" id="UP000003773"/>
    </source>
</evidence>
<reference evidence="1 2" key="1">
    <citation type="submission" date="2007-04" db="EMBL/GenBank/DDBJ databases">
        <authorList>
            <person name="Fulton L."/>
            <person name="Clifton S."/>
            <person name="Fulton B."/>
            <person name="Xu J."/>
            <person name="Minx P."/>
            <person name="Pepin K.H."/>
            <person name="Johnson M."/>
            <person name="Thiruvilangam P."/>
            <person name="Bhonagiri V."/>
            <person name="Nash W.E."/>
            <person name="Mardis E.R."/>
            <person name="Wilson R.K."/>
        </authorList>
    </citation>
    <scope>NUCLEOTIDE SEQUENCE [LARGE SCALE GENOMIC DNA]</scope>
    <source>
        <strain evidence="1 2">L2-32</strain>
    </source>
</reference>
<proteinExistence type="predicted"/>
<comment type="caution">
    <text evidence="1">The sequence shown here is derived from an EMBL/GenBank/DDBJ whole genome shotgun (WGS) entry which is preliminary data.</text>
</comment>
<sequence length="53" mass="6072">MRVLRYVSRIRRKRAGGNLAKMCVSTDPRRVIAIKPCETLVHESYEIGANQPM</sequence>
<dbReference type="AlphaFoldDB" id="A7A377"/>
<dbReference type="HOGENOM" id="CLU_3058962_0_0_11"/>
<dbReference type="Proteomes" id="UP000003773">
    <property type="component" value="Unassembled WGS sequence"/>
</dbReference>
<protein>
    <submittedName>
        <fullName evidence="1">Uncharacterized protein</fullName>
    </submittedName>
</protein>
<organism evidence="1 2">
    <name type="scientific">Bifidobacterium adolescentis L2-32</name>
    <dbReference type="NCBI Taxonomy" id="411481"/>
    <lineage>
        <taxon>Bacteria</taxon>
        <taxon>Bacillati</taxon>
        <taxon>Actinomycetota</taxon>
        <taxon>Actinomycetes</taxon>
        <taxon>Bifidobacteriales</taxon>
        <taxon>Bifidobacteriaceae</taxon>
        <taxon>Bifidobacterium</taxon>
    </lineage>
</organism>
<name>A7A377_BIFAD</name>
<dbReference type="EMBL" id="AAXD02000018">
    <property type="protein sequence ID" value="EDN83360.1"/>
    <property type="molecule type" value="Genomic_DNA"/>
</dbReference>
<gene>
    <name evidence="1" type="ORF">BIFADO_00266</name>
</gene>
<reference evidence="1 2" key="2">
    <citation type="submission" date="2007-05" db="EMBL/GenBank/DDBJ databases">
        <title>Draft genome sequence of Bifidobacterium adolescentis (L2-32).</title>
        <authorList>
            <person name="Sudarsanam P."/>
            <person name="Ley R."/>
            <person name="Guruge J."/>
            <person name="Turnbaugh P.J."/>
            <person name="Mahowald M."/>
            <person name="Liep D."/>
            <person name="Gordon J."/>
        </authorList>
    </citation>
    <scope>NUCLEOTIDE SEQUENCE [LARGE SCALE GENOMIC DNA]</scope>
    <source>
        <strain evidence="1 2">L2-32</strain>
    </source>
</reference>
<evidence type="ECO:0000313" key="1">
    <source>
        <dbReference type="EMBL" id="EDN83360.1"/>
    </source>
</evidence>
<accession>A7A377</accession>